<comment type="caution">
    <text evidence="1">The sequence shown here is derived from an EMBL/GenBank/DDBJ whole genome shotgun (WGS) entry which is preliminary data.</text>
</comment>
<reference evidence="1 2" key="1">
    <citation type="journal article" date="2024" name="G3 (Bethesda)">
        <title>Genome assembly of Hibiscus sabdariffa L. provides insights into metabolisms of medicinal natural products.</title>
        <authorList>
            <person name="Kim T."/>
        </authorList>
    </citation>
    <scope>NUCLEOTIDE SEQUENCE [LARGE SCALE GENOMIC DNA]</scope>
    <source>
        <strain evidence="1">TK-2024</strain>
        <tissue evidence="1">Old leaves</tissue>
    </source>
</reference>
<gene>
    <name evidence="1" type="ORF">V6N11_031750</name>
</gene>
<organism evidence="1 2">
    <name type="scientific">Hibiscus sabdariffa</name>
    <name type="common">roselle</name>
    <dbReference type="NCBI Taxonomy" id="183260"/>
    <lineage>
        <taxon>Eukaryota</taxon>
        <taxon>Viridiplantae</taxon>
        <taxon>Streptophyta</taxon>
        <taxon>Embryophyta</taxon>
        <taxon>Tracheophyta</taxon>
        <taxon>Spermatophyta</taxon>
        <taxon>Magnoliopsida</taxon>
        <taxon>eudicotyledons</taxon>
        <taxon>Gunneridae</taxon>
        <taxon>Pentapetalae</taxon>
        <taxon>rosids</taxon>
        <taxon>malvids</taxon>
        <taxon>Malvales</taxon>
        <taxon>Malvaceae</taxon>
        <taxon>Malvoideae</taxon>
        <taxon>Hibiscus</taxon>
    </lineage>
</organism>
<proteinExistence type="predicted"/>
<protein>
    <submittedName>
        <fullName evidence="1">Uncharacterized protein</fullName>
    </submittedName>
</protein>
<name>A0ABR2SZC0_9ROSI</name>
<accession>A0ABR2SZC0</accession>
<evidence type="ECO:0000313" key="2">
    <source>
        <dbReference type="Proteomes" id="UP001396334"/>
    </source>
</evidence>
<dbReference type="EMBL" id="JBBPBN010000010">
    <property type="protein sequence ID" value="KAK9030322.1"/>
    <property type="molecule type" value="Genomic_DNA"/>
</dbReference>
<dbReference type="Proteomes" id="UP001396334">
    <property type="component" value="Unassembled WGS sequence"/>
</dbReference>
<evidence type="ECO:0000313" key="1">
    <source>
        <dbReference type="EMBL" id="KAK9030322.1"/>
    </source>
</evidence>
<keyword evidence="2" id="KW-1185">Reference proteome</keyword>
<sequence>MNLKCDNDFSIKRAKILTNQLNFIEETLSLSCDGVVFPVRVREFRFSFWSTIDLAESNVAKLPKPHVRKAGDSSDSVTSVYSDFSSSLQPFYEADKVDKCSVVARLADGVRAFQTMDEVDDTANKECFNEPTSSKECFNELIPEIGFINVGDGSNVFLKDRVLLDVAALEGLGGSSGNENLLCHNNFEAANNSFFSQNSHACSSSYVLQAGLVADSHSRCGNVSVQTPMVFLGSSLRVDEFEGVHGLVLLNSHSRDHVEQFASSDMDFFQCVTQTVLSDRAREDILSMGLLNEADDEVCEMVPCDNDGISWAESVDRAMNAKFGWNEVIAQDTVLEMGSINFFFLN</sequence>